<dbReference type="EMBL" id="JH393260">
    <property type="protein sequence ID" value="EHJ91180.1"/>
    <property type="molecule type" value="Genomic_DNA"/>
</dbReference>
<gene>
    <name evidence="1" type="ORF">KUC_3623</name>
</gene>
<proteinExistence type="predicted"/>
<accession>A0A7U9BYG7</accession>
<reference evidence="1 2" key="1">
    <citation type="submission" date="2011-10" db="EMBL/GenBank/DDBJ databases">
        <authorList>
            <person name="Quillaguamn J."/>
            <person name="Guzmn D."/>
            <person name="Balderrama-Subieta A."/>
            <person name="Cardona-Ortuo C."/>
            <person name="Guevara-Martnez M."/>
            <person name="Callisaya-Quispe N."/>
        </authorList>
    </citation>
    <scope>NUCLEOTIDE SEQUENCE [LARGE SCALE GENOMIC DNA]</scope>
    <source>
        <strain evidence="1 2">LC1</strain>
    </source>
</reference>
<protein>
    <submittedName>
        <fullName evidence="1">Uncharacterized protein</fullName>
    </submittedName>
</protein>
<organism evidence="1 2">
    <name type="scientific">Vreelandella boliviensis LC1</name>
    <dbReference type="NCBI Taxonomy" id="1072583"/>
    <lineage>
        <taxon>Bacteria</taxon>
        <taxon>Pseudomonadati</taxon>
        <taxon>Pseudomonadota</taxon>
        <taxon>Gammaproteobacteria</taxon>
        <taxon>Oceanospirillales</taxon>
        <taxon>Halomonadaceae</taxon>
        <taxon>Vreelandella</taxon>
    </lineage>
</organism>
<evidence type="ECO:0000313" key="1">
    <source>
        <dbReference type="EMBL" id="EHJ91180.1"/>
    </source>
</evidence>
<sequence length="39" mass="4170">MEGEPSIPHKPTLRPLCAAFASAVIEGGLKLLFNDSDDE</sequence>
<name>A0A7U9BYG7_9GAMM</name>
<dbReference type="Proteomes" id="UP000005756">
    <property type="component" value="Unassembled WGS sequence"/>
</dbReference>
<evidence type="ECO:0000313" key="2">
    <source>
        <dbReference type="Proteomes" id="UP000005756"/>
    </source>
</evidence>
<dbReference type="AlphaFoldDB" id="A0A7U9BYG7"/>